<protein>
    <recommendedName>
        <fullName evidence="4">Ribosomal protein/NADH dehydrogenase domain-containing protein</fullName>
    </recommendedName>
</protein>
<accession>A0A8B9LZ91</accession>
<feature type="region of interest" description="Disordered" evidence="1">
    <location>
        <begin position="326"/>
        <end position="347"/>
    </location>
</feature>
<feature type="region of interest" description="Disordered" evidence="1">
    <location>
        <begin position="194"/>
        <end position="213"/>
    </location>
</feature>
<dbReference type="InterPro" id="IPR036249">
    <property type="entry name" value="Thioredoxin-like_sf"/>
</dbReference>
<organism evidence="2 3">
    <name type="scientific">Accipiter nisus</name>
    <name type="common">Eurasian sparrowhawk</name>
    <dbReference type="NCBI Taxonomy" id="211598"/>
    <lineage>
        <taxon>Eukaryota</taxon>
        <taxon>Metazoa</taxon>
        <taxon>Chordata</taxon>
        <taxon>Craniata</taxon>
        <taxon>Vertebrata</taxon>
        <taxon>Euteleostomi</taxon>
        <taxon>Archelosauria</taxon>
        <taxon>Archosauria</taxon>
        <taxon>Dinosauria</taxon>
        <taxon>Saurischia</taxon>
        <taxon>Theropoda</taxon>
        <taxon>Coelurosauria</taxon>
        <taxon>Aves</taxon>
        <taxon>Neognathae</taxon>
        <taxon>Neoaves</taxon>
        <taxon>Telluraves</taxon>
        <taxon>Accipitrimorphae</taxon>
        <taxon>Accipitriformes</taxon>
        <taxon>Accipitridae</taxon>
        <taxon>Accipitrinae</taxon>
        <taxon>Accipiter</taxon>
    </lineage>
</organism>
<dbReference type="GO" id="GO:0032543">
    <property type="term" value="P:mitochondrial translation"/>
    <property type="evidence" value="ECO:0007669"/>
    <property type="project" value="InterPro"/>
</dbReference>
<reference evidence="2" key="2">
    <citation type="submission" date="2025-09" db="UniProtKB">
        <authorList>
            <consortium name="Ensembl"/>
        </authorList>
    </citation>
    <scope>IDENTIFICATION</scope>
</reference>
<dbReference type="InterPro" id="IPR039927">
    <property type="entry name" value="Ribosomal_mL43"/>
</dbReference>
<evidence type="ECO:0000256" key="1">
    <source>
        <dbReference type="SAM" id="MobiDB-lite"/>
    </source>
</evidence>
<dbReference type="Ensembl" id="ENSANIT00000001118.1">
    <property type="protein sequence ID" value="ENSANIP00000001089.1"/>
    <property type="gene ID" value="ENSANIG00000000814.1"/>
</dbReference>
<dbReference type="GO" id="GO:0005762">
    <property type="term" value="C:mitochondrial large ribosomal subunit"/>
    <property type="evidence" value="ECO:0007669"/>
    <property type="project" value="TreeGrafter"/>
</dbReference>
<dbReference type="GO" id="GO:0003735">
    <property type="term" value="F:structural constituent of ribosome"/>
    <property type="evidence" value="ECO:0007669"/>
    <property type="project" value="InterPro"/>
</dbReference>
<dbReference type="PANTHER" id="PTHR21396:SF2">
    <property type="entry name" value="LARGE RIBOSOMAL SUBUNIT PROTEIN ML43"/>
    <property type="match status" value="1"/>
</dbReference>
<dbReference type="PANTHER" id="PTHR21396">
    <property type="entry name" value="39S RIBOSOMAL PROTEIN L43"/>
    <property type="match status" value="1"/>
</dbReference>
<reference evidence="2" key="1">
    <citation type="submission" date="2025-08" db="UniProtKB">
        <authorList>
            <consortium name="Ensembl"/>
        </authorList>
    </citation>
    <scope>IDENTIFICATION</scope>
</reference>
<dbReference type="Gene3D" id="3.40.30.10">
    <property type="entry name" value="Glutaredoxin"/>
    <property type="match status" value="1"/>
</dbReference>
<name>A0A8B9LZ91_9AVES</name>
<evidence type="ECO:0000313" key="2">
    <source>
        <dbReference type="Ensembl" id="ENSANIP00000001089.1"/>
    </source>
</evidence>
<keyword evidence="3" id="KW-1185">Reference proteome</keyword>
<evidence type="ECO:0008006" key="4">
    <source>
        <dbReference type="Google" id="ProtNLM"/>
    </source>
</evidence>
<sequence length="347" mass="36868">MTSRGTPSRFLAAVLHNGVGRYVRQLQRLQLLFSPTAGDARGARQFVEEAAVDFARQHPDVVLYISPRFGRAPLLVAEYRECGAGQGWVWGDRDGDRALPTLPWLCTASAQLQMVLGPAALRDRGTAAAPTMGRGGAVGWGSPGLTPHPLLCHSERDSAGGAYRQQDERGDRTAGHQAGWPVWPGHHPHPQALPHRQPQCPGPVAPSHQQTLRPHCPGPAPAAPIKAPLPTLRLRIHLSSCQQRHAATPRPDRAAFIARGHVGLCTRGARHGGQCPSLGGWCVLGGWIAPPCPPFATKTRVGAGWDSPASRSCLFPLSLTLLGQEGQGSSPLGTPRAATPLLPPLQG</sequence>
<feature type="compositionally biased region" description="Low complexity" evidence="1">
    <location>
        <begin position="331"/>
        <end position="340"/>
    </location>
</feature>
<proteinExistence type="predicted"/>
<evidence type="ECO:0000313" key="3">
    <source>
        <dbReference type="Proteomes" id="UP000694541"/>
    </source>
</evidence>
<dbReference type="SUPFAM" id="SSF52833">
    <property type="entry name" value="Thioredoxin-like"/>
    <property type="match status" value="1"/>
</dbReference>
<dbReference type="Proteomes" id="UP000694541">
    <property type="component" value="Unplaced"/>
</dbReference>
<dbReference type="AlphaFoldDB" id="A0A8B9LZ91"/>